<dbReference type="InterPro" id="IPR045851">
    <property type="entry name" value="AMP-bd_C_sf"/>
</dbReference>
<dbReference type="InterPro" id="IPR000873">
    <property type="entry name" value="AMP-dep_synth/lig_dom"/>
</dbReference>
<dbReference type="OrthoDB" id="311554at2"/>
<dbReference type="STRING" id="869212.Turpa_2038"/>
<dbReference type="Gene3D" id="3.40.50.12780">
    <property type="entry name" value="N-terminal domain of ligase-like"/>
    <property type="match status" value="2"/>
</dbReference>
<name>I4B5X7_TURPD</name>
<evidence type="ECO:0000313" key="3">
    <source>
        <dbReference type="Proteomes" id="UP000006048"/>
    </source>
</evidence>
<organism evidence="2 3">
    <name type="scientific">Turneriella parva (strain ATCC BAA-1111 / DSM 21527 / NCTC 11395 / H)</name>
    <name type="common">Leptospira parva</name>
    <dbReference type="NCBI Taxonomy" id="869212"/>
    <lineage>
        <taxon>Bacteria</taxon>
        <taxon>Pseudomonadati</taxon>
        <taxon>Spirochaetota</taxon>
        <taxon>Spirochaetia</taxon>
        <taxon>Leptospirales</taxon>
        <taxon>Leptospiraceae</taxon>
        <taxon>Turneriella</taxon>
    </lineage>
</organism>
<dbReference type="InterPro" id="IPR020845">
    <property type="entry name" value="AMP-binding_CS"/>
</dbReference>
<dbReference type="Pfam" id="PF00501">
    <property type="entry name" value="AMP-binding"/>
    <property type="match status" value="1"/>
</dbReference>
<protein>
    <submittedName>
        <fullName evidence="2">AMP-dependent synthetase and ligase</fullName>
    </submittedName>
</protein>
<dbReference type="HOGENOM" id="CLU_000022_45_5_12"/>
<dbReference type="InterPro" id="IPR042099">
    <property type="entry name" value="ANL_N_sf"/>
</dbReference>
<dbReference type="PROSITE" id="PS00455">
    <property type="entry name" value="AMP_BINDING"/>
    <property type="match status" value="1"/>
</dbReference>
<dbReference type="EMBL" id="CP002959">
    <property type="protein sequence ID" value="AFM12684.1"/>
    <property type="molecule type" value="Genomic_DNA"/>
</dbReference>
<keyword evidence="3" id="KW-1185">Reference proteome</keyword>
<dbReference type="PANTHER" id="PTHR43813:SF1">
    <property type="entry name" value="ACYL-ACTIVATING ENZYME 16, CHLOROPLASTIC-RELATED"/>
    <property type="match status" value="1"/>
</dbReference>
<reference evidence="2 3" key="1">
    <citation type="submission" date="2012-06" db="EMBL/GenBank/DDBJ databases">
        <title>The complete chromosome of genome of Turneriella parva DSM 21527.</title>
        <authorList>
            <consortium name="US DOE Joint Genome Institute (JGI-PGF)"/>
            <person name="Lucas S."/>
            <person name="Han J."/>
            <person name="Lapidus A."/>
            <person name="Bruce D."/>
            <person name="Goodwin L."/>
            <person name="Pitluck S."/>
            <person name="Peters L."/>
            <person name="Kyrpides N."/>
            <person name="Mavromatis K."/>
            <person name="Ivanova N."/>
            <person name="Mikhailova N."/>
            <person name="Chertkov O."/>
            <person name="Detter J.C."/>
            <person name="Tapia R."/>
            <person name="Han C."/>
            <person name="Land M."/>
            <person name="Hauser L."/>
            <person name="Markowitz V."/>
            <person name="Cheng J.-F."/>
            <person name="Hugenholtz P."/>
            <person name="Woyke T."/>
            <person name="Wu D."/>
            <person name="Gronow S."/>
            <person name="Wellnitz S."/>
            <person name="Brambilla E."/>
            <person name="Klenk H.-P."/>
            <person name="Eisen J.A."/>
        </authorList>
    </citation>
    <scope>NUCLEOTIDE SEQUENCE [LARGE SCALE GENOMIC DNA]</scope>
    <source>
        <strain evidence="3">ATCC BAA-1111 / DSM 21527 / NCTC 11395 / H</strain>
    </source>
</reference>
<feature type="domain" description="AMP-dependent synthetase/ligase" evidence="1">
    <location>
        <begin position="13"/>
        <end position="460"/>
    </location>
</feature>
<dbReference type="InterPro" id="IPR052987">
    <property type="entry name" value="Chloroplast_AMP-bd_Enzymes"/>
</dbReference>
<accession>I4B5X7</accession>
<evidence type="ECO:0000313" key="2">
    <source>
        <dbReference type="EMBL" id="AFM12684.1"/>
    </source>
</evidence>
<dbReference type="PANTHER" id="PTHR43813">
    <property type="entry name" value="ACYL-ACTIVATING ENZYME 16, CHLOROPLASTIC-RELATED"/>
    <property type="match status" value="1"/>
</dbReference>
<sequence>MLSRYTMYELLTKSVAKYQKEIAQMYRADKNSPYTKVTFQEFFEKARAIGLGLDSIGLKRGDKVGFIADVGQTWLPVSIGINSIGGVDVPRGTDATAAELTYIFKHADCPVIILDNEKVYQSIASSLSAFEHLKTIIFVNGAKPQVPSNITVYSLNEIIEKGNAAHAANPSRFADLGGRVAEDDLVTIIYTSGTTGNPKGVMHTQKSLAWEIWHVADGLPLISGGVTMGFLPPWHVAERLIESVALTKGVAIAFTSVATLAKDLQEARPTFLLSVPRVWESFYNKVIDGVKKASPVAQKIFHFARWSAMHFSLEKDILSNTKYRLEKPSILFHLFRRPAALVNLVLLFIPNLLAQVILAKVRRGLGGRVQFALSGAGALPEHIDRFFYSIGIAIVETYGMTETGGVTCRRTYPATVIGTVGKPIKGTRVKLLDDHGNEVTKPNTKGVCWHTGPHIMKGYYKEDQKTSEVLKDGWLNSGDILVYTANGELKFAGRAKDTIVLFGGENVEPQPIEDTLIQSEYIHQIVVVGQDKKTLGALIVPAKEAVLKYAEENKLQLPAEMRDWPVNADIQKLFKTEIKERVSDKAGFKNFEKVTTFTVIPDEFKVGEELTQTLKVRRNVVFDKYAKQIEDMYK</sequence>
<dbReference type="SUPFAM" id="SSF56801">
    <property type="entry name" value="Acetyl-CoA synthetase-like"/>
    <property type="match status" value="1"/>
</dbReference>
<dbReference type="GO" id="GO:0016874">
    <property type="term" value="F:ligase activity"/>
    <property type="evidence" value="ECO:0007669"/>
    <property type="project" value="UniProtKB-KW"/>
</dbReference>
<dbReference type="Proteomes" id="UP000006048">
    <property type="component" value="Chromosome"/>
</dbReference>
<gene>
    <name evidence="2" type="ordered locus">Turpa_2038</name>
</gene>
<keyword evidence="2" id="KW-0436">Ligase</keyword>
<dbReference type="KEGG" id="tpx:Turpa_2038"/>
<dbReference type="RefSeq" id="WP_014803190.1">
    <property type="nucleotide sequence ID" value="NC_018020.1"/>
</dbReference>
<dbReference type="AlphaFoldDB" id="I4B5X7"/>
<dbReference type="PATRIC" id="fig|869212.3.peg.2040"/>
<dbReference type="Gene3D" id="3.30.300.30">
    <property type="match status" value="1"/>
</dbReference>
<dbReference type="Pfam" id="PF23562">
    <property type="entry name" value="AMP-binding_C_3"/>
    <property type="match status" value="1"/>
</dbReference>
<proteinExistence type="predicted"/>
<evidence type="ECO:0000259" key="1">
    <source>
        <dbReference type="Pfam" id="PF00501"/>
    </source>
</evidence>